<dbReference type="PANTHER" id="PTHR33164">
    <property type="entry name" value="TRANSCRIPTIONAL REGULATOR, MARR FAMILY"/>
    <property type="match status" value="1"/>
</dbReference>
<feature type="region of interest" description="Disordered" evidence="4">
    <location>
        <begin position="198"/>
        <end position="266"/>
    </location>
</feature>
<evidence type="ECO:0000259" key="5">
    <source>
        <dbReference type="PROSITE" id="PS50995"/>
    </source>
</evidence>
<dbReference type="Proteomes" id="UP000234778">
    <property type="component" value="Unassembled WGS sequence"/>
</dbReference>
<dbReference type="GO" id="GO:0006950">
    <property type="term" value="P:response to stress"/>
    <property type="evidence" value="ECO:0007669"/>
    <property type="project" value="TreeGrafter"/>
</dbReference>
<dbReference type="InterPro" id="IPR023187">
    <property type="entry name" value="Tscrpt_reg_MarR-type_CS"/>
</dbReference>
<evidence type="ECO:0000256" key="4">
    <source>
        <dbReference type="SAM" id="MobiDB-lite"/>
    </source>
</evidence>
<dbReference type="Gene3D" id="1.10.10.10">
    <property type="entry name" value="Winged helix-like DNA-binding domain superfamily/Winged helix DNA-binding domain"/>
    <property type="match status" value="1"/>
</dbReference>
<name>A0A2I1KTJ2_9ACTO</name>
<dbReference type="PROSITE" id="PS50995">
    <property type="entry name" value="HTH_MARR_2"/>
    <property type="match status" value="1"/>
</dbReference>
<dbReference type="PROSITE" id="PS01117">
    <property type="entry name" value="HTH_MARR_1"/>
    <property type="match status" value="1"/>
</dbReference>
<dbReference type="SMART" id="SM00347">
    <property type="entry name" value="HTH_MARR"/>
    <property type="match status" value="1"/>
</dbReference>
<comment type="caution">
    <text evidence="6">The sequence shown here is derived from an EMBL/GenBank/DDBJ whole genome shotgun (WGS) entry which is preliminary data.</text>
</comment>
<feature type="compositionally biased region" description="Basic and acidic residues" evidence="4">
    <location>
        <begin position="223"/>
        <end position="266"/>
    </location>
</feature>
<feature type="domain" description="HTH marR-type" evidence="5">
    <location>
        <begin position="32"/>
        <end position="159"/>
    </location>
</feature>
<proteinExistence type="predicted"/>
<accession>A0A2I1KTJ2</accession>
<evidence type="ECO:0000313" key="7">
    <source>
        <dbReference type="Proteomes" id="UP000234778"/>
    </source>
</evidence>
<keyword evidence="1" id="KW-0805">Transcription regulation</keyword>
<dbReference type="PANTHER" id="PTHR33164:SF43">
    <property type="entry name" value="HTH-TYPE TRANSCRIPTIONAL REPRESSOR YETL"/>
    <property type="match status" value="1"/>
</dbReference>
<gene>
    <name evidence="6" type="ORF">CYJ26_04295</name>
</gene>
<sequence length="266" mass="29126">MLITNQENDMTSYTDNTEAIGSEDRASVLAPVHDRLRRLQRLSHRRRIEARTSGGPYADTTRGQGRVLAALKLSSPLPTRELAYLLDIRQQSLNELLTKLEAQGLIERTPSEGDRRVKVVALTQAGRHAATGSGRSEYLNVLSDDEATTLAALLDKVIASLEEELGLEDDDDVEAWLDEARRRMGEKRVAGLRRMRELGFGPDHHHGGPHGGPHGGRGHGHHDHGEDGRGHGHGRGEGRSQPGERQDQGRGRAGRGGEVRGKGRRG</sequence>
<dbReference type="InterPro" id="IPR036390">
    <property type="entry name" value="WH_DNA-bd_sf"/>
</dbReference>
<evidence type="ECO:0000313" key="6">
    <source>
        <dbReference type="EMBL" id="PKY98939.1"/>
    </source>
</evidence>
<evidence type="ECO:0000256" key="2">
    <source>
        <dbReference type="ARBA" id="ARBA00023125"/>
    </source>
</evidence>
<dbReference type="Pfam" id="PF12802">
    <property type="entry name" value="MarR_2"/>
    <property type="match status" value="1"/>
</dbReference>
<dbReference type="InterPro" id="IPR000835">
    <property type="entry name" value="HTH_MarR-typ"/>
</dbReference>
<dbReference type="SUPFAM" id="SSF46785">
    <property type="entry name" value="Winged helix' DNA-binding domain"/>
    <property type="match status" value="1"/>
</dbReference>
<dbReference type="EMBL" id="PKHA01000003">
    <property type="protein sequence ID" value="PKY98939.1"/>
    <property type="molecule type" value="Genomic_DNA"/>
</dbReference>
<dbReference type="GO" id="GO:0003677">
    <property type="term" value="F:DNA binding"/>
    <property type="evidence" value="ECO:0007669"/>
    <property type="project" value="UniProtKB-KW"/>
</dbReference>
<dbReference type="PRINTS" id="PR00598">
    <property type="entry name" value="HTHMARR"/>
</dbReference>
<dbReference type="GO" id="GO:0003700">
    <property type="term" value="F:DNA-binding transcription factor activity"/>
    <property type="evidence" value="ECO:0007669"/>
    <property type="project" value="InterPro"/>
</dbReference>
<dbReference type="AlphaFoldDB" id="A0A2I1KTJ2"/>
<evidence type="ECO:0000256" key="1">
    <source>
        <dbReference type="ARBA" id="ARBA00023015"/>
    </source>
</evidence>
<dbReference type="InterPro" id="IPR039422">
    <property type="entry name" value="MarR/SlyA-like"/>
</dbReference>
<evidence type="ECO:0000256" key="3">
    <source>
        <dbReference type="ARBA" id="ARBA00023163"/>
    </source>
</evidence>
<dbReference type="InterPro" id="IPR036388">
    <property type="entry name" value="WH-like_DNA-bd_sf"/>
</dbReference>
<keyword evidence="3" id="KW-0804">Transcription</keyword>
<organism evidence="6 7">
    <name type="scientific">Actinomyces urogenitalis</name>
    <dbReference type="NCBI Taxonomy" id="103621"/>
    <lineage>
        <taxon>Bacteria</taxon>
        <taxon>Bacillati</taxon>
        <taxon>Actinomycetota</taxon>
        <taxon>Actinomycetes</taxon>
        <taxon>Actinomycetales</taxon>
        <taxon>Actinomycetaceae</taxon>
        <taxon>Actinomyces</taxon>
    </lineage>
</organism>
<keyword evidence="2" id="KW-0238">DNA-binding</keyword>
<protein>
    <submittedName>
        <fullName evidence="6">Transcriptional regulator</fullName>
    </submittedName>
</protein>
<reference evidence="6 7" key="1">
    <citation type="submission" date="2017-12" db="EMBL/GenBank/DDBJ databases">
        <title>Phylogenetic diversity of female urinary microbiome.</title>
        <authorList>
            <person name="Thomas-White K."/>
            <person name="Wolfe A.J."/>
        </authorList>
    </citation>
    <scope>NUCLEOTIDE SEQUENCE [LARGE SCALE GENOMIC DNA]</scope>
    <source>
        <strain evidence="6 7">UMB0319</strain>
    </source>
</reference>